<proteinExistence type="predicted"/>
<accession>A0A545U4C4</accession>
<dbReference type="AlphaFoldDB" id="A0A545U4C4"/>
<gene>
    <name evidence="1" type="ORF">FKG94_06460</name>
</gene>
<comment type="caution">
    <text evidence="1">The sequence shown here is derived from an EMBL/GenBank/DDBJ whole genome shotgun (WGS) entry which is preliminary data.</text>
</comment>
<evidence type="ECO:0000313" key="2">
    <source>
        <dbReference type="Proteomes" id="UP000319732"/>
    </source>
</evidence>
<protein>
    <submittedName>
        <fullName evidence="1">VapC toxin family PIN domain ribonuclease</fullName>
    </submittedName>
</protein>
<dbReference type="EMBL" id="VHSG01000006">
    <property type="protein sequence ID" value="TQV84294.1"/>
    <property type="molecule type" value="Genomic_DNA"/>
</dbReference>
<keyword evidence="2" id="KW-1185">Reference proteome</keyword>
<dbReference type="Proteomes" id="UP000319732">
    <property type="component" value="Unassembled WGS sequence"/>
</dbReference>
<dbReference type="InterPro" id="IPR029060">
    <property type="entry name" value="PIN-like_dom_sf"/>
</dbReference>
<dbReference type="SUPFAM" id="SSF88723">
    <property type="entry name" value="PIN domain-like"/>
    <property type="match status" value="1"/>
</dbReference>
<sequence length="139" mass="16031">MIIADTGYWLALANPKDRYHHLAIDVSHQITVPLVVTWPVLTETCHLLMSRLGVSAQIKFMAQLQQVAKLFQLESKHLNFMQILMEKYRQLPMDLADASLVIVAETLGHGEILSTDRRDFETYRWKNHKPFNNLLLSST</sequence>
<evidence type="ECO:0000313" key="1">
    <source>
        <dbReference type="EMBL" id="TQV84294.1"/>
    </source>
</evidence>
<organism evidence="1 2">
    <name type="scientific">Exilibacterium tricleocarpae</name>
    <dbReference type="NCBI Taxonomy" id="2591008"/>
    <lineage>
        <taxon>Bacteria</taxon>
        <taxon>Pseudomonadati</taxon>
        <taxon>Pseudomonadota</taxon>
        <taxon>Gammaproteobacteria</taxon>
        <taxon>Cellvibrionales</taxon>
        <taxon>Cellvibrionaceae</taxon>
        <taxon>Exilibacterium</taxon>
    </lineage>
</organism>
<dbReference type="OrthoDB" id="196926at2"/>
<name>A0A545U4C4_9GAMM</name>
<reference evidence="1 2" key="1">
    <citation type="submission" date="2019-06" db="EMBL/GenBank/DDBJ databases">
        <title>Whole genome sequence for Cellvibrionaceae sp. R142.</title>
        <authorList>
            <person name="Wang G."/>
        </authorList>
    </citation>
    <scope>NUCLEOTIDE SEQUENCE [LARGE SCALE GENOMIC DNA]</scope>
    <source>
        <strain evidence="1 2">R142</strain>
    </source>
</reference>
<dbReference type="RefSeq" id="WP_142903373.1">
    <property type="nucleotide sequence ID" value="NZ_ML660089.1"/>
</dbReference>
<dbReference type="Gene3D" id="3.40.50.1010">
    <property type="entry name" value="5'-nuclease"/>
    <property type="match status" value="1"/>
</dbReference>